<dbReference type="Pfam" id="PF01551">
    <property type="entry name" value="Peptidase_M23"/>
    <property type="match status" value="1"/>
</dbReference>
<name>A0ABS3Y2A8_9ACTN</name>
<dbReference type="Proteomes" id="UP000721954">
    <property type="component" value="Unassembled WGS sequence"/>
</dbReference>
<dbReference type="EMBL" id="JAFFZM010000017">
    <property type="protein sequence ID" value="MBO8201736.1"/>
    <property type="molecule type" value="Genomic_DNA"/>
</dbReference>
<dbReference type="Gene3D" id="2.70.70.10">
    <property type="entry name" value="Glucose Permease (Domain IIA)"/>
    <property type="match status" value="1"/>
</dbReference>
<feature type="domain" description="M23ase beta-sheet core" evidence="2">
    <location>
        <begin position="245"/>
        <end position="332"/>
    </location>
</feature>
<sequence length="353" mass="38176">MCAAVLAAGAPQAAGTAPARGAAEAAQPLPARIASLYREAAAASARYEAAHRKAAVQRAAVARAARAVSRGEERLRRLHRQLGAVARRQYQEGGWAPATRLLMTSTPDTLLDRLRSQRQGDLAFRRLLHTTKTTQRDLVRDRERRRTQLGELKAETERQRRAKRLVERRLAQARERLREAREERAARAAGPISRAALRAEPGSGGCAYSPPGERRAAGSGKWVAPVKGYTLSAGFASSGKRWSNSHTGQDFAVEVGTPVRAVGAGTVVKTNCGGPFGNHIVIRHPNGYYTQYAHLSRIQTKPGEHVRAGEQIGLSGNTGNSTGPHLHFEVRVTPEVGSGIDPVPWLRSRGVDV</sequence>
<dbReference type="PANTHER" id="PTHR21666">
    <property type="entry name" value="PEPTIDASE-RELATED"/>
    <property type="match status" value="1"/>
</dbReference>
<evidence type="ECO:0000313" key="3">
    <source>
        <dbReference type="EMBL" id="MBO8201736.1"/>
    </source>
</evidence>
<feature type="region of interest" description="Disordered" evidence="1">
    <location>
        <begin position="182"/>
        <end position="219"/>
    </location>
</feature>
<reference evidence="3 4" key="1">
    <citation type="submission" date="2021-02" db="EMBL/GenBank/DDBJ databases">
        <title>Streptomyces spirodelae sp. nov., isolated from duckweed.</title>
        <authorList>
            <person name="Saimee Y."/>
            <person name="Duangmal K."/>
        </authorList>
    </citation>
    <scope>NUCLEOTIDE SEQUENCE [LARGE SCALE GENOMIC DNA]</scope>
    <source>
        <strain evidence="3 4">DSM 42105</strain>
    </source>
</reference>
<accession>A0ABS3Y2A8</accession>
<keyword evidence="4" id="KW-1185">Reference proteome</keyword>
<evidence type="ECO:0000259" key="2">
    <source>
        <dbReference type="Pfam" id="PF01551"/>
    </source>
</evidence>
<dbReference type="InterPro" id="IPR016047">
    <property type="entry name" value="M23ase_b-sheet_dom"/>
</dbReference>
<dbReference type="InterPro" id="IPR011055">
    <property type="entry name" value="Dup_hybrid_motif"/>
</dbReference>
<dbReference type="PANTHER" id="PTHR21666:SF270">
    <property type="entry name" value="MUREIN HYDROLASE ACTIVATOR ENVC"/>
    <property type="match status" value="1"/>
</dbReference>
<protein>
    <submittedName>
        <fullName evidence="3">M23 family metallopeptidase</fullName>
    </submittedName>
</protein>
<evidence type="ECO:0000313" key="4">
    <source>
        <dbReference type="Proteomes" id="UP000721954"/>
    </source>
</evidence>
<gene>
    <name evidence="3" type="ORF">JW613_26065</name>
</gene>
<comment type="caution">
    <text evidence="3">The sequence shown here is derived from an EMBL/GenBank/DDBJ whole genome shotgun (WGS) entry which is preliminary data.</text>
</comment>
<dbReference type="SUPFAM" id="SSF51261">
    <property type="entry name" value="Duplicated hybrid motif"/>
    <property type="match status" value="1"/>
</dbReference>
<organism evidence="3 4">
    <name type="scientific">Streptomyces smyrnaeus</name>
    <dbReference type="NCBI Taxonomy" id="1387713"/>
    <lineage>
        <taxon>Bacteria</taxon>
        <taxon>Bacillati</taxon>
        <taxon>Actinomycetota</taxon>
        <taxon>Actinomycetes</taxon>
        <taxon>Kitasatosporales</taxon>
        <taxon>Streptomycetaceae</taxon>
        <taxon>Streptomyces</taxon>
    </lineage>
</organism>
<evidence type="ECO:0000256" key="1">
    <source>
        <dbReference type="SAM" id="MobiDB-lite"/>
    </source>
</evidence>
<dbReference type="CDD" id="cd12797">
    <property type="entry name" value="M23_peptidase"/>
    <property type="match status" value="1"/>
</dbReference>
<proteinExistence type="predicted"/>
<dbReference type="InterPro" id="IPR050570">
    <property type="entry name" value="Cell_wall_metabolism_enzyme"/>
</dbReference>
<feature type="compositionally biased region" description="Low complexity" evidence="1">
    <location>
        <begin position="187"/>
        <end position="196"/>
    </location>
</feature>